<organism evidence="1 2">
    <name type="scientific">Nibea albiflora</name>
    <name type="common">Yellow drum</name>
    <name type="synonym">Corvina albiflora</name>
    <dbReference type="NCBI Taxonomy" id="240163"/>
    <lineage>
        <taxon>Eukaryota</taxon>
        <taxon>Metazoa</taxon>
        <taxon>Chordata</taxon>
        <taxon>Craniata</taxon>
        <taxon>Vertebrata</taxon>
        <taxon>Euteleostomi</taxon>
        <taxon>Actinopterygii</taxon>
        <taxon>Neopterygii</taxon>
        <taxon>Teleostei</taxon>
        <taxon>Neoteleostei</taxon>
        <taxon>Acanthomorphata</taxon>
        <taxon>Eupercaria</taxon>
        <taxon>Sciaenidae</taxon>
        <taxon>Nibea</taxon>
    </lineage>
</organism>
<dbReference type="EMBL" id="CM024811">
    <property type="protein sequence ID" value="KAG8004886.1"/>
    <property type="molecule type" value="Genomic_DNA"/>
</dbReference>
<feature type="non-terminal residue" evidence="1">
    <location>
        <position position="54"/>
    </location>
</feature>
<keyword evidence="2" id="KW-1185">Reference proteome</keyword>
<gene>
    <name evidence="1" type="ORF">GBF38_010707</name>
</gene>
<accession>A0ACB7ES64</accession>
<comment type="caution">
    <text evidence="1">The sequence shown here is derived from an EMBL/GenBank/DDBJ whole genome shotgun (WGS) entry which is preliminary data.</text>
</comment>
<evidence type="ECO:0000313" key="2">
    <source>
        <dbReference type="Proteomes" id="UP000805704"/>
    </source>
</evidence>
<proteinExistence type="predicted"/>
<sequence length="54" mass="5884">MTPSTAARFIIKGNPGHAALTQRNIDSHTHFSSGSTHTGPQRMEEEEVVVVVRP</sequence>
<dbReference type="Proteomes" id="UP000805704">
    <property type="component" value="Chromosome 23"/>
</dbReference>
<reference evidence="1" key="1">
    <citation type="submission" date="2020-04" db="EMBL/GenBank/DDBJ databases">
        <title>A chromosome-scale assembly and high-density genetic map of the yellow drum (Nibea albiflora) genome.</title>
        <authorList>
            <person name="Xu D."/>
            <person name="Zhang W."/>
            <person name="Chen R."/>
            <person name="Tan P."/>
            <person name="Wang L."/>
            <person name="Song H."/>
            <person name="Tian L."/>
            <person name="Zhu Q."/>
            <person name="Wang B."/>
        </authorList>
    </citation>
    <scope>NUCLEOTIDE SEQUENCE</scope>
    <source>
        <strain evidence="1">ZJHYS-2018</strain>
    </source>
</reference>
<evidence type="ECO:0000313" key="1">
    <source>
        <dbReference type="EMBL" id="KAG8004886.1"/>
    </source>
</evidence>
<name>A0ACB7ES64_NIBAL</name>
<protein>
    <submittedName>
        <fullName evidence="1">Uncharacterized protein</fullName>
    </submittedName>
</protein>